<accession>A0A095EMA5</accession>
<feature type="region of interest" description="Disordered" evidence="1">
    <location>
        <begin position="110"/>
        <end position="142"/>
    </location>
</feature>
<protein>
    <submittedName>
        <fullName evidence="2">Uncharacterized protein</fullName>
    </submittedName>
</protein>
<reference evidence="2 3" key="1">
    <citation type="journal article" date="2011" name="MBio">
        <title>Genome variation in Cryptococcus gattii, an emerging pathogen of immunocompetent hosts.</title>
        <authorList>
            <person name="D'Souza C.A."/>
            <person name="Kronstad J.W."/>
            <person name="Taylor G."/>
            <person name="Warren R."/>
            <person name="Yuen M."/>
            <person name="Hu G."/>
            <person name="Jung W.H."/>
            <person name="Sham A."/>
            <person name="Kidd S.E."/>
            <person name="Tangen K."/>
            <person name="Lee N."/>
            <person name="Zeilmaker T."/>
            <person name="Sawkins J."/>
            <person name="McVicker G."/>
            <person name="Shah S."/>
            <person name="Gnerre S."/>
            <person name="Griggs A."/>
            <person name="Zeng Q."/>
            <person name="Bartlett K."/>
            <person name="Li W."/>
            <person name="Wang X."/>
            <person name="Heitman J."/>
            <person name="Stajich J.E."/>
            <person name="Fraser J.A."/>
            <person name="Meyer W."/>
            <person name="Carter D."/>
            <person name="Schein J."/>
            <person name="Krzywinski M."/>
            <person name="Kwon-Chung K.J."/>
            <person name="Varma A."/>
            <person name="Wang J."/>
            <person name="Brunham R."/>
            <person name="Fyfe M."/>
            <person name="Ouellette B.F."/>
            <person name="Siddiqui A."/>
            <person name="Marra M."/>
            <person name="Jones S."/>
            <person name="Holt R."/>
            <person name="Birren B.W."/>
            <person name="Galagan J.E."/>
            <person name="Cuomo C.A."/>
        </authorList>
    </citation>
    <scope>NUCLEOTIDE SEQUENCE [LARGE SCALE GENOMIC DNA]</scope>
    <source>
        <strain evidence="2 3">R265</strain>
    </source>
</reference>
<sequence length="302" mass="32497">MGRSLDPVWEFYYRIEQDVQSLGLKAKANSAHNNGWCKNCVRMKLVGPEMATWVPDDSVLAETGQIETARRYKAMSLCQPYTGVPSRLRSHLQRCSHSHGIMIPDAVPLKKRKSHPASPGTEAGPSGTRSTPIKAGGRGKLSDEQQGEFNVHLWHIFNMLDIPIETLTNPTFVQFFSKYIPQATLPSRSLFYTLSASRNIAPPNLSSAAATVGPTGSPDFQGLARLAAGFASVPGVTGVSELSNVQGESGVPHHVESDAAHEPDLSHDSQMQQVSGASHIQGVPGVSGDEISDSGKGELPYE</sequence>
<name>A0A095EMA5_CRYD2</name>
<feature type="region of interest" description="Disordered" evidence="1">
    <location>
        <begin position="244"/>
        <end position="302"/>
    </location>
</feature>
<dbReference type="VEuPathDB" id="FungiDB:CNBG_3800"/>
<dbReference type="HOGENOM" id="CLU_921391_0_0_1"/>
<dbReference type="AlphaFoldDB" id="A0A095EMA5"/>
<keyword evidence="3" id="KW-1185">Reference proteome</keyword>
<evidence type="ECO:0000256" key="1">
    <source>
        <dbReference type="SAM" id="MobiDB-lite"/>
    </source>
</evidence>
<gene>
    <name evidence="2" type="ORF">CNBG_3800</name>
</gene>
<reference evidence="2 3" key="2">
    <citation type="journal article" date="2018" name="Proc. Natl. Acad. Sci.">
        <title>RNAi is a critical determinant of centromere evolution in closely related fungi.</title>
        <authorList>
            <person name="Yadav V."/>
            <person name="Sun S."/>
            <person name="Billmyre R.B."/>
            <person name="Thimmappa B.C."/>
            <person name="Shea T."/>
            <person name="Lintner R."/>
            <person name="Bakkeren G."/>
            <person name="Cuomo C.A."/>
            <person name="Heitman J."/>
            <person name="Sanyal K."/>
        </authorList>
    </citation>
    <scope>NUCLEOTIDE SEQUENCE [LARGE SCALE GENOMIC DNA]</scope>
    <source>
        <strain evidence="2 3">R265</strain>
    </source>
</reference>
<feature type="compositionally biased region" description="Basic and acidic residues" evidence="1">
    <location>
        <begin position="251"/>
        <end position="267"/>
    </location>
</feature>
<evidence type="ECO:0000313" key="3">
    <source>
        <dbReference type="Proteomes" id="UP000029445"/>
    </source>
</evidence>
<dbReference type="STRING" id="294750.A0A095EMA5"/>
<dbReference type="EMBL" id="CP025769">
    <property type="protein sequence ID" value="KGB78238.1"/>
    <property type="molecule type" value="Genomic_DNA"/>
</dbReference>
<dbReference type="Proteomes" id="UP000029445">
    <property type="component" value="Chromosome 11"/>
</dbReference>
<dbReference type="GeneID" id="88180056"/>
<organism evidence="2 3">
    <name type="scientific">Cryptococcus deuterogattii (strain R265)</name>
    <name type="common">Cryptococcus gattii VGII (strain R265)</name>
    <dbReference type="NCBI Taxonomy" id="294750"/>
    <lineage>
        <taxon>Eukaryota</taxon>
        <taxon>Fungi</taxon>
        <taxon>Dikarya</taxon>
        <taxon>Basidiomycota</taxon>
        <taxon>Agaricomycotina</taxon>
        <taxon>Tremellomycetes</taxon>
        <taxon>Tremellales</taxon>
        <taxon>Cryptococcaceae</taxon>
        <taxon>Cryptococcus</taxon>
        <taxon>Cryptococcus gattii species complex</taxon>
    </lineage>
</organism>
<feature type="compositionally biased region" description="Polar residues" evidence="1">
    <location>
        <begin position="268"/>
        <end position="278"/>
    </location>
</feature>
<evidence type="ECO:0000313" key="2">
    <source>
        <dbReference type="EMBL" id="KGB78238.1"/>
    </source>
</evidence>
<dbReference type="OrthoDB" id="2567277at2759"/>
<dbReference type="OMA" id="QGIMIPD"/>
<proteinExistence type="predicted"/>
<dbReference type="KEGG" id="cdeu:CNBG_3800"/>
<dbReference type="RefSeq" id="XP_062883999.1">
    <property type="nucleotide sequence ID" value="XM_063027781.1"/>
</dbReference>